<evidence type="ECO:0000256" key="3">
    <source>
        <dbReference type="ARBA" id="ARBA00022722"/>
    </source>
</evidence>
<dbReference type="EMBL" id="QWLB01000009">
    <property type="protein sequence ID" value="RIH93144.1"/>
    <property type="molecule type" value="Genomic_DNA"/>
</dbReference>
<dbReference type="PANTHER" id="PTHR33653:SF1">
    <property type="entry name" value="RIBONUCLEASE VAPC2"/>
    <property type="match status" value="1"/>
</dbReference>
<dbReference type="InterPro" id="IPR050556">
    <property type="entry name" value="Type_II_TA_system_RNase"/>
</dbReference>
<comment type="similarity">
    <text evidence="7 8">Belongs to the PINc/VapC protein family.</text>
</comment>
<dbReference type="GO" id="GO:0016787">
    <property type="term" value="F:hydrolase activity"/>
    <property type="evidence" value="ECO:0007669"/>
    <property type="project" value="UniProtKB-KW"/>
</dbReference>
<gene>
    <name evidence="10" type="primary">vapC_1</name>
    <name evidence="8" type="synonym">vapC</name>
    <name evidence="10" type="ORF">Mgrana_00942</name>
</gene>
<evidence type="ECO:0000256" key="6">
    <source>
        <dbReference type="ARBA" id="ARBA00022842"/>
    </source>
</evidence>
<dbReference type="InterPro" id="IPR002716">
    <property type="entry name" value="PIN_dom"/>
</dbReference>
<evidence type="ECO:0000259" key="9">
    <source>
        <dbReference type="Pfam" id="PF01850"/>
    </source>
</evidence>
<keyword evidence="5 8" id="KW-0378">Hydrolase</keyword>
<feature type="binding site" evidence="8">
    <location>
        <position position="5"/>
    </location>
    <ligand>
        <name>Mg(2+)</name>
        <dbReference type="ChEBI" id="CHEBI:18420"/>
    </ligand>
</feature>
<dbReference type="GO" id="GO:0090729">
    <property type="term" value="F:toxin activity"/>
    <property type="evidence" value="ECO:0007669"/>
    <property type="project" value="UniProtKB-KW"/>
</dbReference>
<dbReference type="InterPro" id="IPR022907">
    <property type="entry name" value="VapC_family"/>
</dbReference>
<name>A0A399F918_9DEIN</name>
<keyword evidence="3 8" id="KW-0540">Nuclease</keyword>
<keyword evidence="4 8" id="KW-0479">Metal-binding</keyword>
<feature type="domain" description="PIN" evidence="9">
    <location>
        <begin position="4"/>
        <end position="122"/>
    </location>
</feature>
<dbReference type="HAMAP" id="MF_00265">
    <property type="entry name" value="VapC_Nob1"/>
    <property type="match status" value="1"/>
</dbReference>
<dbReference type="PANTHER" id="PTHR33653">
    <property type="entry name" value="RIBONUCLEASE VAPC2"/>
    <property type="match status" value="1"/>
</dbReference>
<dbReference type="Pfam" id="PF01850">
    <property type="entry name" value="PIN"/>
    <property type="match status" value="1"/>
</dbReference>
<dbReference type="Proteomes" id="UP000266178">
    <property type="component" value="Unassembled WGS sequence"/>
</dbReference>
<dbReference type="Gene3D" id="3.40.50.1010">
    <property type="entry name" value="5'-nuclease"/>
    <property type="match status" value="1"/>
</dbReference>
<keyword evidence="2 8" id="KW-1277">Toxin-antitoxin system</keyword>
<evidence type="ECO:0000256" key="4">
    <source>
        <dbReference type="ARBA" id="ARBA00022723"/>
    </source>
</evidence>
<comment type="cofactor">
    <cofactor evidence="1 8">
        <name>Mg(2+)</name>
        <dbReference type="ChEBI" id="CHEBI:18420"/>
    </cofactor>
</comment>
<dbReference type="InterPro" id="IPR029060">
    <property type="entry name" value="PIN-like_dom_sf"/>
</dbReference>
<dbReference type="EC" id="3.1.-.-" evidence="8"/>
<evidence type="ECO:0000256" key="2">
    <source>
        <dbReference type="ARBA" id="ARBA00022649"/>
    </source>
</evidence>
<dbReference type="RefSeq" id="WP_119356453.1">
    <property type="nucleotide sequence ID" value="NZ_BJXM01000033.1"/>
</dbReference>
<reference evidence="10 11" key="1">
    <citation type="submission" date="2018-08" db="EMBL/GenBank/DDBJ databases">
        <title>Meiothermus granaticius genome AF-68 sequencing project.</title>
        <authorList>
            <person name="Da Costa M.S."/>
            <person name="Albuquerque L."/>
            <person name="Raposo P."/>
            <person name="Froufe H.J.C."/>
            <person name="Barroso C.S."/>
            <person name="Egas C."/>
        </authorList>
    </citation>
    <scope>NUCLEOTIDE SEQUENCE [LARGE SCALE GENOMIC DNA]</scope>
    <source>
        <strain evidence="10 11">AF-68</strain>
    </source>
</reference>
<sequence length="136" mass="14917">MTSLDTSVLLTALDSSDPQQARAQQAILKAAASSPLLICPPVYAELRASAYWESQIEPFLSATGIRTAWEMPEPVWARAGQALGQYARLRRGGQLPRRILADFLIAAHAEHHRLAVLTFDTTVLKAVFPEVVLLKP</sequence>
<protein>
    <recommendedName>
        <fullName evidence="8">Ribonuclease VapC</fullName>
        <shortName evidence="8">RNase VapC</shortName>
        <ecNumber evidence="8">3.1.-.-</ecNumber>
    </recommendedName>
    <alternativeName>
        <fullName evidence="8">Toxin VapC</fullName>
    </alternativeName>
</protein>
<keyword evidence="8" id="KW-0800">Toxin</keyword>
<accession>A0A399F918</accession>
<dbReference type="GO" id="GO:0004519">
    <property type="term" value="F:endonuclease activity"/>
    <property type="evidence" value="ECO:0007669"/>
    <property type="project" value="UniProtKB-KW"/>
</dbReference>
<evidence type="ECO:0000256" key="8">
    <source>
        <dbReference type="HAMAP-Rule" id="MF_00265"/>
    </source>
</evidence>
<evidence type="ECO:0000256" key="7">
    <source>
        <dbReference type="ARBA" id="ARBA00038093"/>
    </source>
</evidence>
<proteinExistence type="inferred from homology"/>
<keyword evidence="11" id="KW-1185">Reference proteome</keyword>
<keyword evidence="10" id="KW-0255">Endonuclease</keyword>
<dbReference type="OrthoDB" id="32561at2"/>
<evidence type="ECO:0000313" key="10">
    <source>
        <dbReference type="EMBL" id="RIH93144.1"/>
    </source>
</evidence>
<evidence type="ECO:0000256" key="5">
    <source>
        <dbReference type="ARBA" id="ARBA00022801"/>
    </source>
</evidence>
<keyword evidence="6 8" id="KW-0460">Magnesium</keyword>
<dbReference type="SUPFAM" id="SSF88723">
    <property type="entry name" value="PIN domain-like"/>
    <property type="match status" value="1"/>
</dbReference>
<evidence type="ECO:0000256" key="1">
    <source>
        <dbReference type="ARBA" id="ARBA00001946"/>
    </source>
</evidence>
<comment type="caution">
    <text evidence="10">The sequence shown here is derived from an EMBL/GenBank/DDBJ whole genome shotgun (WGS) entry which is preliminary data.</text>
</comment>
<feature type="binding site" evidence="8">
    <location>
        <position position="102"/>
    </location>
    <ligand>
        <name>Mg(2+)</name>
        <dbReference type="ChEBI" id="CHEBI:18420"/>
    </ligand>
</feature>
<comment type="function">
    <text evidence="8">Toxic component of a toxin-antitoxin (TA) system. An RNase.</text>
</comment>
<evidence type="ECO:0000313" key="11">
    <source>
        <dbReference type="Proteomes" id="UP000266178"/>
    </source>
</evidence>
<organism evidence="10 11">
    <name type="scientific">Meiothermus granaticius NBRC 107808</name>
    <dbReference type="NCBI Taxonomy" id="1227551"/>
    <lineage>
        <taxon>Bacteria</taxon>
        <taxon>Thermotogati</taxon>
        <taxon>Deinococcota</taxon>
        <taxon>Deinococci</taxon>
        <taxon>Thermales</taxon>
        <taxon>Thermaceae</taxon>
        <taxon>Meiothermus</taxon>
    </lineage>
</organism>
<dbReference type="GO" id="GO:0000287">
    <property type="term" value="F:magnesium ion binding"/>
    <property type="evidence" value="ECO:0007669"/>
    <property type="project" value="UniProtKB-UniRule"/>
</dbReference>
<dbReference type="AlphaFoldDB" id="A0A399F918"/>
<dbReference type="GO" id="GO:0004540">
    <property type="term" value="F:RNA nuclease activity"/>
    <property type="evidence" value="ECO:0007669"/>
    <property type="project" value="InterPro"/>
</dbReference>